<sequence length="259" mass="27967">MGAAPRHGRTLTGDGSAAGAAVRFFAQTAKIAWGRTGVNGRGSVSSISVYCSSVKSRVGFLNQLSLTGPPRKTEVTPDKGCGEAQSEGRGERQRNIAIFNPQKQPQDASRRNSSRHPCEASNGQIGFAPIPDEINFNEGELRPPPAIKLKKARGRRKNREIPARVGFIKGAAAEGALHSWTTCCIYRDRGEFPAIMNRFCVWGGDKVGNYPDVAAKEPHEGKTPQVSLVRRAVAPERHSFAEVMPPPMVAARDSANNHT</sequence>
<name>A0A8J6L9T4_TENMO</name>
<protein>
    <submittedName>
        <fullName evidence="2">Uncharacterized protein</fullName>
    </submittedName>
</protein>
<comment type="caution">
    <text evidence="2">The sequence shown here is derived from an EMBL/GenBank/DDBJ whole genome shotgun (WGS) entry which is preliminary data.</text>
</comment>
<reference evidence="2" key="2">
    <citation type="submission" date="2021-08" db="EMBL/GenBank/DDBJ databases">
        <authorList>
            <person name="Eriksson T."/>
        </authorList>
    </citation>
    <scope>NUCLEOTIDE SEQUENCE</scope>
    <source>
        <strain evidence="2">Stoneville</strain>
        <tissue evidence="2">Whole head</tissue>
    </source>
</reference>
<evidence type="ECO:0000256" key="1">
    <source>
        <dbReference type="SAM" id="MobiDB-lite"/>
    </source>
</evidence>
<dbReference type="Proteomes" id="UP000719412">
    <property type="component" value="Unassembled WGS sequence"/>
</dbReference>
<proteinExistence type="predicted"/>
<feature type="region of interest" description="Disordered" evidence="1">
    <location>
        <begin position="66"/>
        <end position="124"/>
    </location>
</feature>
<evidence type="ECO:0000313" key="3">
    <source>
        <dbReference type="Proteomes" id="UP000719412"/>
    </source>
</evidence>
<accession>A0A8J6L9T4</accession>
<keyword evidence="3" id="KW-1185">Reference proteome</keyword>
<reference evidence="2" key="1">
    <citation type="journal article" date="2020" name="J Insects Food Feed">
        <title>The yellow mealworm (Tenebrio molitor) genome: a resource for the emerging insects as food and feed industry.</title>
        <authorList>
            <person name="Eriksson T."/>
            <person name="Andere A."/>
            <person name="Kelstrup H."/>
            <person name="Emery V."/>
            <person name="Picard C."/>
        </authorList>
    </citation>
    <scope>NUCLEOTIDE SEQUENCE</scope>
    <source>
        <strain evidence="2">Stoneville</strain>
        <tissue evidence="2">Whole head</tissue>
    </source>
</reference>
<dbReference type="EMBL" id="JABDTM020025153">
    <property type="protein sequence ID" value="KAH0813575.1"/>
    <property type="molecule type" value="Genomic_DNA"/>
</dbReference>
<gene>
    <name evidence="2" type="ORF">GEV33_009216</name>
</gene>
<feature type="compositionally biased region" description="Basic and acidic residues" evidence="1">
    <location>
        <begin position="71"/>
        <end position="94"/>
    </location>
</feature>
<evidence type="ECO:0000313" key="2">
    <source>
        <dbReference type="EMBL" id="KAH0813575.1"/>
    </source>
</evidence>
<dbReference type="AlphaFoldDB" id="A0A8J6L9T4"/>
<organism evidence="2 3">
    <name type="scientific">Tenebrio molitor</name>
    <name type="common">Yellow mealworm beetle</name>
    <dbReference type="NCBI Taxonomy" id="7067"/>
    <lineage>
        <taxon>Eukaryota</taxon>
        <taxon>Metazoa</taxon>
        <taxon>Ecdysozoa</taxon>
        <taxon>Arthropoda</taxon>
        <taxon>Hexapoda</taxon>
        <taxon>Insecta</taxon>
        <taxon>Pterygota</taxon>
        <taxon>Neoptera</taxon>
        <taxon>Endopterygota</taxon>
        <taxon>Coleoptera</taxon>
        <taxon>Polyphaga</taxon>
        <taxon>Cucujiformia</taxon>
        <taxon>Tenebrionidae</taxon>
        <taxon>Tenebrio</taxon>
    </lineage>
</organism>